<dbReference type="PANTHER" id="PTHR22943">
    <property type="entry name" value="7-TRANSMEMBRANE DOMAIN RECEPTOR C.ELEGANS"/>
    <property type="match status" value="1"/>
</dbReference>
<proteinExistence type="predicted"/>
<accession>A0A8R1UTY2</accession>
<dbReference type="InterPro" id="IPR019428">
    <property type="entry name" value="7TM_GPCR_serpentine_rcpt_Str"/>
</dbReference>
<dbReference type="EnsemblMetazoa" id="PPA40755.1">
    <property type="protein sequence ID" value="PPA40755.1"/>
    <property type="gene ID" value="WBGene00279124"/>
</dbReference>
<dbReference type="Pfam" id="PF10326">
    <property type="entry name" value="7TM_GPCR_Str"/>
    <property type="match status" value="2"/>
</dbReference>
<keyword evidence="2" id="KW-1185">Reference proteome</keyword>
<evidence type="ECO:0000313" key="1">
    <source>
        <dbReference type="EnsemblMetazoa" id="PPA40755.1"/>
    </source>
</evidence>
<organism evidence="1 2">
    <name type="scientific">Pristionchus pacificus</name>
    <name type="common">Parasitic nematode worm</name>
    <dbReference type="NCBI Taxonomy" id="54126"/>
    <lineage>
        <taxon>Eukaryota</taxon>
        <taxon>Metazoa</taxon>
        <taxon>Ecdysozoa</taxon>
        <taxon>Nematoda</taxon>
        <taxon>Chromadorea</taxon>
        <taxon>Rhabditida</taxon>
        <taxon>Rhabditina</taxon>
        <taxon>Diplogasteromorpha</taxon>
        <taxon>Diplogasteroidea</taxon>
        <taxon>Neodiplogasteridae</taxon>
        <taxon>Pristionchus</taxon>
    </lineage>
</organism>
<dbReference type="AlphaFoldDB" id="A0A2A6C511"/>
<dbReference type="PANTHER" id="PTHR22943:SF248">
    <property type="entry name" value="SEVEN TM RECEPTOR"/>
    <property type="match status" value="1"/>
</dbReference>
<evidence type="ECO:0000313" key="2">
    <source>
        <dbReference type="Proteomes" id="UP000005239"/>
    </source>
</evidence>
<reference evidence="1" key="2">
    <citation type="submission" date="2022-06" db="UniProtKB">
        <authorList>
            <consortium name="EnsemblMetazoa"/>
        </authorList>
    </citation>
    <scope>IDENTIFICATION</scope>
    <source>
        <strain evidence="1">PS312</strain>
    </source>
</reference>
<sequence>MEMEMAAVDPTSHIVFNWTMAVLSFLSNLLLVILVRTVNVSSMGSYSVLIYVSAVMDVVIALSNAVVVPNIHMGKFSFVVFGVGTCDWPAIPGLVSIYIFDLLFYQTFALLCFHFIYRYIVLLGSNSSLWELSIWHWTAIGIVFEMVFNAIMVFFISHFEPRKDWKPDARLVSDMQAYYGIDMTKPFGHFHVVYAEADAESESVSVNWPIVIYTLSILGCDDTVFDLRSEDDEIVNERQQHSNQHTSAVFSCTCHSGRQFGALGNYLMSMTAVYPAIDPLLMIICVKGYLDSIVNGLTKHCSYSYRRKIYMWIECCFPPKYRMEVSRVSTVSQVTFHEIYLDFSLISDVQVHSQQVSLFTKLRLH</sequence>
<protein>
    <submittedName>
        <fullName evidence="1">G protein-coupled receptor</fullName>
    </submittedName>
</protein>
<accession>A0A2A6C511</accession>
<reference evidence="2" key="1">
    <citation type="journal article" date="2008" name="Nat. Genet.">
        <title>The Pristionchus pacificus genome provides a unique perspective on nematode lifestyle and parasitism.</title>
        <authorList>
            <person name="Dieterich C."/>
            <person name="Clifton S.W."/>
            <person name="Schuster L.N."/>
            <person name="Chinwalla A."/>
            <person name="Delehaunty K."/>
            <person name="Dinkelacker I."/>
            <person name="Fulton L."/>
            <person name="Fulton R."/>
            <person name="Godfrey J."/>
            <person name="Minx P."/>
            <person name="Mitreva M."/>
            <person name="Roeseler W."/>
            <person name="Tian H."/>
            <person name="Witte H."/>
            <person name="Yang S.P."/>
            <person name="Wilson R.K."/>
            <person name="Sommer R.J."/>
        </authorList>
    </citation>
    <scope>NUCLEOTIDE SEQUENCE [LARGE SCALE GENOMIC DNA]</scope>
    <source>
        <strain evidence="2">PS312</strain>
    </source>
</reference>
<gene>
    <name evidence="1" type="primary">WBGene00279124</name>
</gene>
<name>A0A2A6C511_PRIPA</name>
<dbReference type="Proteomes" id="UP000005239">
    <property type="component" value="Unassembled WGS sequence"/>
</dbReference>